<proteinExistence type="predicted"/>
<keyword evidence="1" id="KW-0812">Transmembrane</keyword>
<name>A0AAE1E595_9GAST</name>
<organism evidence="2 3">
    <name type="scientific">Elysia crispata</name>
    <name type="common">lettuce slug</name>
    <dbReference type="NCBI Taxonomy" id="231223"/>
    <lineage>
        <taxon>Eukaryota</taxon>
        <taxon>Metazoa</taxon>
        <taxon>Spiralia</taxon>
        <taxon>Lophotrochozoa</taxon>
        <taxon>Mollusca</taxon>
        <taxon>Gastropoda</taxon>
        <taxon>Heterobranchia</taxon>
        <taxon>Euthyneura</taxon>
        <taxon>Panpulmonata</taxon>
        <taxon>Sacoglossa</taxon>
        <taxon>Placobranchoidea</taxon>
        <taxon>Plakobranchidae</taxon>
        <taxon>Elysia</taxon>
    </lineage>
</organism>
<dbReference type="Proteomes" id="UP001283361">
    <property type="component" value="Unassembled WGS sequence"/>
</dbReference>
<evidence type="ECO:0000313" key="3">
    <source>
        <dbReference type="Proteomes" id="UP001283361"/>
    </source>
</evidence>
<comment type="caution">
    <text evidence="2">The sequence shown here is derived from an EMBL/GenBank/DDBJ whole genome shotgun (WGS) entry which is preliminary data.</text>
</comment>
<keyword evidence="3" id="KW-1185">Reference proteome</keyword>
<dbReference type="EMBL" id="JAWDGP010001259">
    <property type="protein sequence ID" value="KAK3793333.1"/>
    <property type="molecule type" value="Genomic_DNA"/>
</dbReference>
<keyword evidence="1" id="KW-0472">Membrane</keyword>
<protein>
    <submittedName>
        <fullName evidence="2">Uncharacterized protein</fullName>
    </submittedName>
</protein>
<evidence type="ECO:0000256" key="1">
    <source>
        <dbReference type="SAM" id="Phobius"/>
    </source>
</evidence>
<gene>
    <name evidence="2" type="ORF">RRG08_040343</name>
</gene>
<keyword evidence="1" id="KW-1133">Transmembrane helix</keyword>
<feature type="transmembrane region" description="Helical" evidence="1">
    <location>
        <begin position="74"/>
        <end position="93"/>
    </location>
</feature>
<reference evidence="2" key="1">
    <citation type="journal article" date="2023" name="G3 (Bethesda)">
        <title>A reference genome for the long-term kleptoplast-retaining sea slug Elysia crispata morphotype clarki.</title>
        <authorList>
            <person name="Eastman K.E."/>
            <person name="Pendleton A.L."/>
            <person name="Shaikh M.A."/>
            <person name="Suttiyut T."/>
            <person name="Ogas R."/>
            <person name="Tomko P."/>
            <person name="Gavelis G."/>
            <person name="Widhalm J.R."/>
            <person name="Wisecaver J.H."/>
        </authorList>
    </citation>
    <scope>NUCLEOTIDE SEQUENCE</scope>
    <source>
        <strain evidence="2">ECLA1</strain>
    </source>
</reference>
<dbReference type="AlphaFoldDB" id="A0AAE1E595"/>
<evidence type="ECO:0000313" key="2">
    <source>
        <dbReference type="EMBL" id="KAK3793333.1"/>
    </source>
</evidence>
<accession>A0AAE1E595</accession>
<feature type="transmembrane region" description="Helical" evidence="1">
    <location>
        <begin position="43"/>
        <end position="62"/>
    </location>
</feature>
<sequence length="178" mass="19949">MNLSCPATYTGELFGMEYLFSQTGEPLAPCVMTRRKAMIMTDWSTRTLVTTFTFILATSLPLPILIKDSPPPPLTQLIFSSMPLTILWTWNWCWTRPWLQQRLDQITGPQLQQSNGSGSAPGLMQMRPSLNWQAAGGNWQSTIPCGDGSCRLSTIDDLWLSSSGQPFLPGWMVLQQYV</sequence>